<feature type="signal peptide" evidence="1">
    <location>
        <begin position="1"/>
        <end position="22"/>
    </location>
</feature>
<sequence>MPFSRPTIVIALLLSAASPTCAQTQEKAQDRATLVREALASPYGKALTAELGKSLRASADPACLTDKGLAADQLEPRGRDIVIRWGTHMLDGASAFIDRQTSDNPFAGAAELESLKSNPDVKRYLAMEEPIRQAKILDLIFEHFDRYNVIARVKLGGVYPLQTGNEALLRLNPTDATEERLETFARKSRSKALKRFLQLSDQEAIAQSAAIKKASSPPPLPHTFFKGVETDLAELCIRSGK</sequence>
<proteinExistence type="predicted"/>
<accession>A0A0R3D572</accession>
<dbReference type="EMBL" id="LJYF01000002">
    <property type="protein sequence ID" value="KRQ02661.1"/>
    <property type="molecule type" value="Genomic_DNA"/>
</dbReference>
<dbReference type="Proteomes" id="UP000051380">
    <property type="component" value="Unassembled WGS sequence"/>
</dbReference>
<organism evidence="2 3">
    <name type="scientific">Bradyrhizobium yuanmingense</name>
    <dbReference type="NCBI Taxonomy" id="108015"/>
    <lineage>
        <taxon>Bacteria</taxon>
        <taxon>Pseudomonadati</taxon>
        <taxon>Pseudomonadota</taxon>
        <taxon>Alphaproteobacteria</taxon>
        <taxon>Hyphomicrobiales</taxon>
        <taxon>Nitrobacteraceae</taxon>
        <taxon>Bradyrhizobium</taxon>
    </lineage>
</organism>
<dbReference type="OrthoDB" id="8225043at2"/>
<protein>
    <submittedName>
        <fullName evidence="2">Uncharacterized protein</fullName>
    </submittedName>
</protein>
<keyword evidence="1" id="KW-0732">Signal</keyword>
<evidence type="ECO:0000256" key="1">
    <source>
        <dbReference type="SAM" id="SignalP"/>
    </source>
</evidence>
<reference evidence="2 3" key="1">
    <citation type="submission" date="2015-09" db="EMBL/GenBank/DDBJ databases">
        <title>Draft Genome Sequence of the Strain BR 3267 (Bradyrhizobium yuanmingense) recommended as inoculant for cowpea in Brazil.</title>
        <authorList>
            <person name="Simoes-Araujo J.L."/>
            <person name="Zilli J.E."/>
        </authorList>
    </citation>
    <scope>NUCLEOTIDE SEQUENCE [LARGE SCALE GENOMIC DNA]</scope>
    <source>
        <strain evidence="2 3">BR3267</strain>
    </source>
</reference>
<dbReference type="AlphaFoldDB" id="A0A0R3D572"/>
<evidence type="ECO:0000313" key="3">
    <source>
        <dbReference type="Proteomes" id="UP000051380"/>
    </source>
</evidence>
<gene>
    <name evidence="2" type="ORF">AOQ72_06125</name>
</gene>
<feature type="chain" id="PRO_5006435175" evidence="1">
    <location>
        <begin position="23"/>
        <end position="241"/>
    </location>
</feature>
<comment type="caution">
    <text evidence="2">The sequence shown here is derived from an EMBL/GenBank/DDBJ whole genome shotgun (WGS) entry which is preliminary data.</text>
</comment>
<evidence type="ECO:0000313" key="2">
    <source>
        <dbReference type="EMBL" id="KRQ02661.1"/>
    </source>
</evidence>
<dbReference type="RefSeq" id="WP_057025842.1">
    <property type="nucleotide sequence ID" value="NZ_LJYF01000002.1"/>
</dbReference>
<name>A0A0R3D572_9BRAD</name>